<evidence type="ECO:0000313" key="7">
    <source>
        <dbReference type="WBParaSite" id="nRc.2.0.1.t22138-RA"/>
    </source>
</evidence>
<dbReference type="PRINTS" id="PR00401">
    <property type="entry name" value="SH2DOMAIN"/>
</dbReference>
<dbReference type="AlphaFoldDB" id="A0A915J8Q9"/>
<dbReference type="PANTHER" id="PTHR10872">
    <property type="entry name" value="SH2B ADAPTER PROTEIN"/>
    <property type="match status" value="1"/>
</dbReference>
<dbReference type="WBParaSite" id="nRc.2.0.1.t22138-RA">
    <property type="protein sequence ID" value="nRc.2.0.1.t22138-RA"/>
    <property type="gene ID" value="nRc.2.0.1.g22138"/>
</dbReference>
<dbReference type="Pfam" id="PF00017">
    <property type="entry name" value="SH2"/>
    <property type="match status" value="1"/>
</dbReference>
<accession>A0A915J8Q9</accession>
<keyword evidence="3" id="KW-0727">SH2 domain</keyword>
<feature type="domain" description="PH" evidence="5">
    <location>
        <begin position="1"/>
        <end position="25"/>
    </location>
</feature>
<dbReference type="GO" id="GO:0005068">
    <property type="term" value="F:transmembrane receptor protein tyrosine kinase adaptor activity"/>
    <property type="evidence" value="ECO:0007669"/>
    <property type="project" value="TreeGrafter"/>
</dbReference>
<keyword evidence="2" id="KW-0597">Phosphoprotein</keyword>
<comment type="similarity">
    <text evidence="1">Belongs to the SH2B adapter family.</text>
</comment>
<dbReference type="GO" id="GO:0035556">
    <property type="term" value="P:intracellular signal transduction"/>
    <property type="evidence" value="ECO:0007669"/>
    <property type="project" value="TreeGrafter"/>
</dbReference>
<dbReference type="InterPro" id="IPR036860">
    <property type="entry name" value="SH2_dom_sf"/>
</dbReference>
<dbReference type="InterPro" id="IPR001849">
    <property type="entry name" value="PH_domain"/>
</dbReference>
<dbReference type="GO" id="GO:0005886">
    <property type="term" value="C:plasma membrane"/>
    <property type="evidence" value="ECO:0007669"/>
    <property type="project" value="TreeGrafter"/>
</dbReference>
<dbReference type="SMART" id="SM00252">
    <property type="entry name" value="SH2"/>
    <property type="match status" value="1"/>
</dbReference>
<organism evidence="6 7">
    <name type="scientific">Romanomermis culicivorax</name>
    <name type="common">Nematode worm</name>
    <dbReference type="NCBI Taxonomy" id="13658"/>
    <lineage>
        <taxon>Eukaryota</taxon>
        <taxon>Metazoa</taxon>
        <taxon>Ecdysozoa</taxon>
        <taxon>Nematoda</taxon>
        <taxon>Enoplea</taxon>
        <taxon>Dorylaimia</taxon>
        <taxon>Mermithida</taxon>
        <taxon>Mermithoidea</taxon>
        <taxon>Mermithidae</taxon>
        <taxon>Romanomermis</taxon>
    </lineage>
</organism>
<name>A0A915J8Q9_ROMCU</name>
<evidence type="ECO:0000256" key="3">
    <source>
        <dbReference type="PROSITE-ProRule" id="PRU00191"/>
    </source>
</evidence>
<feature type="domain" description="SH2" evidence="4">
    <location>
        <begin position="195"/>
        <end position="275"/>
    </location>
</feature>
<evidence type="ECO:0000259" key="4">
    <source>
        <dbReference type="PROSITE" id="PS50001"/>
    </source>
</evidence>
<dbReference type="InterPro" id="IPR000980">
    <property type="entry name" value="SH2"/>
</dbReference>
<evidence type="ECO:0000259" key="5">
    <source>
        <dbReference type="PROSITE" id="PS50003"/>
    </source>
</evidence>
<reference evidence="7" key="1">
    <citation type="submission" date="2022-11" db="UniProtKB">
        <authorList>
            <consortium name="WormBaseParasite"/>
        </authorList>
    </citation>
    <scope>IDENTIFICATION</scope>
</reference>
<dbReference type="SUPFAM" id="SSF55550">
    <property type="entry name" value="SH2 domain"/>
    <property type="match status" value="1"/>
</dbReference>
<dbReference type="PROSITE" id="PS50003">
    <property type="entry name" value="PH_DOMAIN"/>
    <property type="match status" value="1"/>
</dbReference>
<keyword evidence="6" id="KW-1185">Reference proteome</keyword>
<dbReference type="Proteomes" id="UP000887565">
    <property type="component" value="Unplaced"/>
</dbReference>
<sequence length="392" mass="43245">MEYVVQAKDLDDMKSWISVIRHCTDFPLDDGSTEIDLNPVQLRPRLTSAPASDSPRIRHCESLPATRGANRVTPQRSSGHFGRVIINDAVDTVSVGSASGAQSQGQQQLHRSLSTGHDVAYRVRNSNNAAIAASMNDRRMIGGSQTLDVDSARMMGGGGAARTISPSLRSRANLEYRRSGDLFASFTSTLHEFPWFHGLMSRSDAAMLILQAGRDGHGLFIVRQSETRLGEYVLTFNCYGRAKHIRLNICSDGKAQVLNLSFGSIFDVLEFYRQNEIPFENGGSGANFLAAEHQQQQMGISTSGSLGHYVIAWPPHNRSRRSRHDPCDPRDYMSHDGSVRIRTRSLERMAVRMSRNAAAAQLATSDNDAAVSSAALTPHRPENSYQMFLMFT</sequence>
<dbReference type="PROSITE" id="PS50001">
    <property type="entry name" value="SH2"/>
    <property type="match status" value="1"/>
</dbReference>
<evidence type="ECO:0000313" key="6">
    <source>
        <dbReference type="Proteomes" id="UP000887565"/>
    </source>
</evidence>
<protein>
    <submittedName>
        <fullName evidence="7">SH2 domain-containing protein</fullName>
    </submittedName>
</protein>
<evidence type="ECO:0000256" key="2">
    <source>
        <dbReference type="ARBA" id="ARBA00022553"/>
    </source>
</evidence>
<dbReference type="Gene3D" id="3.30.505.10">
    <property type="entry name" value="SH2 domain"/>
    <property type="match status" value="1"/>
</dbReference>
<evidence type="ECO:0000256" key="1">
    <source>
        <dbReference type="ARBA" id="ARBA00010220"/>
    </source>
</evidence>
<proteinExistence type="inferred from homology"/>
<dbReference type="InterPro" id="IPR030523">
    <property type="entry name" value="SH2B"/>
</dbReference>
<dbReference type="PANTHER" id="PTHR10872:SF2">
    <property type="entry name" value="LNK, ISOFORM D"/>
    <property type="match status" value="1"/>
</dbReference>